<organism evidence="1 2">
    <name type="scientific">Sporolactobacillus kofuensis</name>
    <dbReference type="NCBI Taxonomy" id="269672"/>
    <lineage>
        <taxon>Bacteria</taxon>
        <taxon>Bacillati</taxon>
        <taxon>Bacillota</taxon>
        <taxon>Bacilli</taxon>
        <taxon>Bacillales</taxon>
        <taxon>Sporolactobacillaceae</taxon>
        <taxon>Sporolactobacillus</taxon>
    </lineage>
</organism>
<reference evidence="2" key="1">
    <citation type="journal article" date="2019" name="Int. J. Syst. Evol. Microbiol.">
        <title>The Global Catalogue of Microorganisms (GCM) 10K type strain sequencing project: providing services to taxonomists for standard genome sequencing and annotation.</title>
        <authorList>
            <consortium name="The Broad Institute Genomics Platform"/>
            <consortium name="The Broad Institute Genome Sequencing Center for Infectious Disease"/>
            <person name="Wu L."/>
            <person name="Ma J."/>
        </authorList>
    </citation>
    <scope>NUCLEOTIDE SEQUENCE [LARGE SCALE GENOMIC DNA]</scope>
    <source>
        <strain evidence="2">CCUG 42001</strain>
    </source>
</reference>
<dbReference type="RefSeq" id="WP_253053589.1">
    <property type="nucleotide sequence ID" value="NZ_JAMXWN010000004.1"/>
</dbReference>
<accession>A0ABW1WF28</accession>
<sequence>MIGLNFSHCDAYWTYGLFHVFRRMLAAEIGMDLNQMAGFSGTIPFSDFNDQILPLLDHSDCDGSLSVEECRRVAPRLYELTAHWPEVNFKQEIRSLIGGMERAERENQPLYFC</sequence>
<name>A0ABW1WF28_9BACL</name>
<dbReference type="EMBL" id="JBHSTQ010000005">
    <property type="protein sequence ID" value="MFC6386217.1"/>
    <property type="molecule type" value="Genomic_DNA"/>
</dbReference>
<protein>
    <submittedName>
        <fullName evidence="1">Uncharacterized protein</fullName>
    </submittedName>
</protein>
<gene>
    <name evidence="1" type="ORF">ACFP7A_06370</name>
</gene>
<keyword evidence="2" id="KW-1185">Reference proteome</keyword>
<dbReference type="Proteomes" id="UP001596267">
    <property type="component" value="Unassembled WGS sequence"/>
</dbReference>
<comment type="caution">
    <text evidence="1">The sequence shown here is derived from an EMBL/GenBank/DDBJ whole genome shotgun (WGS) entry which is preliminary data.</text>
</comment>
<evidence type="ECO:0000313" key="1">
    <source>
        <dbReference type="EMBL" id="MFC6386217.1"/>
    </source>
</evidence>
<evidence type="ECO:0000313" key="2">
    <source>
        <dbReference type="Proteomes" id="UP001596267"/>
    </source>
</evidence>
<proteinExistence type="predicted"/>